<organism evidence="1 2">
    <name type="scientific">Anaeromyxobacter paludicola</name>
    <dbReference type="NCBI Taxonomy" id="2918171"/>
    <lineage>
        <taxon>Bacteria</taxon>
        <taxon>Pseudomonadati</taxon>
        <taxon>Myxococcota</taxon>
        <taxon>Myxococcia</taxon>
        <taxon>Myxococcales</taxon>
        <taxon>Cystobacterineae</taxon>
        <taxon>Anaeromyxobacteraceae</taxon>
        <taxon>Anaeromyxobacter</taxon>
    </lineage>
</organism>
<name>A0ABM7XBK4_9BACT</name>
<dbReference type="InterPro" id="IPR012022">
    <property type="entry name" value="UCP005295"/>
</dbReference>
<dbReference type="Pfam" id="PF01026">
    <property type="entry name" value="TatD_DNase"/>
    <property type="match status" value="1"/>
</dbReference>
<dbReference type="EMBL" id="AP025592">
    <property type="protein sequence ID" value="BDG09211.1"/>
    <property type="molecule type" value="Genomic_DNA"/>
</dbReference>
<proteinExistence type="predicted"/>
<sequence length="271" mass="28620">MLFDPYLHLRGLSARDLDDLAFFGVTGALGPCDDGVVPATAAALRRDLDAQVGPRLAALRRAGLRGFAAVGLHPRRIPARGLEALLHDLPDWLGRRNVAAIGEVGLDEVTPREELLLSRQLELAASLRLPVLLTASWRARLKITRRLIAMVREAELPPERVLIARADPGAVRMIRACGHCAALSLSARDGAVDEAVRLVRALGPEGIALASDAGEGGGDLLALPRAADRLRKAGLSLAVVKRVCRENALDWLGVGSGAVASAGARGRRPAG</sequence>
<dbReference type="Gene3D" id="3.20.20.140">
    <property type="entry name" value="Metal-dependent hydrolases"/>
    <property type="match status" value="1"/>
</dbReference>
<dbReference type="Proteomes" id="UP001162734">
    <property type="component" value="Chromosome"/>
</dbReference>
<protein>
    <submittedName>
        <fullName evidence="1">Uncharacterized protein</fullName>
    </submittedName>
</protein>
<evidence type="ECO:0000313" key="1">
    <source>
        <dbReference type="EMBL" id="BDG09211.1"/>
    </source>
</evidence>
<dbReference type="RefSeq" id="WP_248340965.1">
    <property type="nucleotide sequence ID" value="NZ_AP025592.1"/>
</dbReference>
<dbReference type="PANTHER" id="PTHR42658">
    <property type="entry name" value="HYDROLASE TATD"/>
    <property type="match status" value="1"/>
</dbReference>
<evidence type="ECO:0000313" key="2">
    <source>
        <dbReference type="Proteomes" id="UP001162734"/>
    </source>
</evidence>
<dbReference type="SUPFAM" id="SSF51556">
    <property type="entry name" value="Metallo-dependent hydrolases"/>
    <property type="match status" value="1"/>
</dbReference>
<dbReference type="PANTHER" id="PTHR42658:SF1">
    <property type="entry name" value="HYDROLASE TATD"/>
    <property type="match status" value="1"/>
</dbReference>
<dbReference type="InterPro" id="IPR001130">
    <property type="entry name" value="TatD-like"/>
</dbReference>
<reference evidence="2" key="1">
    <citation type="journal article" date="2022" name="Int. J. Syst. Evol. Microbiol.">
        <title>Anaeromyxobacter oryzae sp. nov., Anaeromyxobacter diazotrophicus sp. nov. and Anaeromyxobacter paludicola sp. nov., isolated from paddy soils.</title>
        <authorList>
            <person name="Itoh H."/>
            <person name="Xu Z."/>
            <person name="Mise K."/>
            <person name="Masuda Y."/>
            <person name="Ushijima N."/>
            <person name="Hayakawa C."/>
            <person name="Shiratori Y."/>
            <person name="Senoo K."/>
        </authorList>
    </citation>
    <scope>NUCLEOTIDE SEQUENCE [LARGE SCALE GENOMIC DNA]</scope>
    <source>
        <strain evidence="2">Red630</strain>
    </source>
</reference>
<accession>A0ABM7XBK4</accession>
<dbReference type="InterPro" id="IPR032466">
    <property type="entry name" value="Metal_Hydrolase"/>
</dbReference>
<keyword evidence="2" id="KW-1185">Reference proteome</keyword>
<gene>
    <name evidence="1" type="ORF">AMPC_23240</name>
</gene>